<dbReference type="GO" id="GO:0016887">
    <property type="term" value="F:ATP hydrolysis activity"/>
    <property type="evidence" value="ECO:0007669"/>
    <property type="project" value="InterPro"/>
</dbReference>
<dbReference type="InterPro" id="IPR003593">
    <property type="entry name" value="AAA+_ATPase"/>
</dbReference>
<dbReference type="PANTHER" id="PTHR46411">
    <property type="entry name" value="FAMILY ATPASE, PUTATIVE-RELATED"/>
    <property type="match status" value="1"/>
</dbReference>
<dbReference type="HOGENOM" id="CLU_004471_5_1_1"/>
<dbReference type="AlphaFoldDB" id="F8NH93"/>
<dbReference type="GO" id="GO:0005524">
    <property type="term" value="F:ATP binding"/>
    <property type="evidence" value="ECO:0007669"/>
    <property type="project" value="InterPro"/>
</dbReference>
<dbReference type="InterPro" id="IPR003959">
    <property type="entry name" value="ATPase_AAA_core"/>
</dbReference>
<feature type="domain" description="AAA+ ATPase" evidence="1">
    <location>
        <begin position="14"/>
        <end position="142"/>
    </location>
</feature>
<evidence type="ECO:0000313" key="2">
    <source>
        <dbReference type="EMBL" id="EGO29682.1"/>
    </source>
</evidence>
<dbReference type="SUPFAM" id="SSF52540">
    <property type="entry name" value="P-loop containing nucleoside triphosphate hydrolases"/>
    <property type="match status" value="1"/>
</dbReference>
<gene>
    <name evidence="2" type="ORF">SERLADRAFT_365686</name>
</gene>
<dbReference type="CDD" id="cd19481">
    <property type="entry name" value="RecA-like_protease"/>
    <property type="match status" value="1"/>
</dbReference>
<sequence length="176" mass="19703">MTEEVKNQLKGKGGGLIALLHGCPGTGKTLTAEAVAEHLQRPLYMVSSSELLTEAPYLEENLSKILKLATAWDAIILIDEADVYLEQRSFHELQRNALVSVALRLLEYHRGLLFLTTNRIKTFDEAFLSRFSVGRTIKNLVRTAQALAIASEEPLSIEHVKIVVRAQERFLTEFAL</sequence>
<organism>
    <name type="scientific">Serpula lacrymans var. lacrymans (strain S7.9)</name>
    <name type="common">Dry rot fungus</name>
    <dbReference type="NCBI Taxonomy" id="578457"/>
    <lineage>
        <taxon>Eukaryota</taxon>
        <taxon>Fungi</taxon>
        <taxon>Dikarya</taxon>
        <taxon>Basidiomycota</taxon>
        <taxon>Agaricomycotina</taxon>
        <taxon>Agaricomycetes</taxon>
        <taxon>Agaricomycetidae</taxon>
        <taxon>Boletales</taxon>
        <taxon>Coniophorineae</taxon>
        <taxon>Serpulaceae</taxon>
        <taxon>Serpula</taxon>
    </lineage>
</organism>
<dbReference type="SMART" id="SM00382">
    <property type="entry name" value="AAA"/>
    <property type="match status" value="1"/>
</dbReference>
<dbReference type="OrthoDB" id="10042665at2759"/>
<dbReference type="Pfam" id="PF00004">
    <property type="entry name" value="AAA"/>
    <property type="match status" value="1"/>
</dbReference>
<dbReference type="Gene3D" id="3.40.50.300">
    <property type="entry name" value="P-loop containing nucleotide triphosphate hydrolases"/>
    <property type="match status" value="1"/>
</dbReference>
<proteinExistence type="predicted"/>
<dbReference type="PANTHER" id="PTHR46411:SF3">
    <property type="entry name" value="AAA+ ATPASE DOMAIN-CONTAINING PROTEIN"/>
    <property type="match status" value="1"/>
</dbReference>
<dbReference type="Proteomes" id="UP000008064">
    <property type="component" value="Unassembled WGS sequence"/>
</dbReference>
<accession>F8NH93</accession>
<dbReference type="KEGG" id="sla:SERLADRAFT_365686"/>
<dbReference type="GeneID" id="18810105"/>
<evidence type="ECO:0000259" key="1">
    <source>
        <dbReference type="SMART" id="SM00382"/>
    </source>
</evidence>
<protein>
    <recommendedName>
        <fullName evidence="1">AAA+ ATPase domain-containing protein</fullName>
    </recommendedName>
</protein>
<name>F8NH93_SERL9</name>
<reference evidence="2" key="1">
    <citation type="submission" date="2011-04" db="EMBL/GenBank/DDBJ databases">
        <title>Evolution of plant cell wall degrading machinery underlies the functional diversity of forest fungi.</title>
        <authorList>
            <consortium name="US DOE Joint Genome Institute (JGI-PGF)"/>
            <person name="Eastwood D.C."/>
            <person name="Floudas D."/>
            <person name="Binder M."/>
            <person name="Majcherczyk A."/>
            <person name="Schneider P."/>
            <person name="Aerts A."/>
            <person name="Asiegbu F.O."/>
            <person name="Baker S.E."/>
            <person name="Barry K."/>
            <person name="Bendiksby M."/>
            <person name="Blumentritt M."/>
            <person name="Coutinho P.M."/>
            <person name="Cullen D."/>
            <person name="Cullen D."/>
            <person name="Gathman A."/>
            <person name="Goodell B."/>
            <person name="Henrissat B."/>
            <person name="Ihrmark K."/>
            <person name="Kauserud H."/>
            <person name="Kohler A."/>
            <person name="LaButti K."/>
            <person name="Lapidus A."/>
            <person name="Lavin J.L."/>
            <person name="Lee Y.-H."/>
            <person name="Lindquist E."/>
            <person name="Lilly W."/>
            <person name="Lucas S."/>
            <person name="Morin E."/>
            <person name="Murat C."/>
            <person name="Oguiza J.A."/>
            <person name="Park J."/>
            <person name="Pisabarro A.G."/>
            <person name="Riley R."/>
            <person name="Rosling A."/>
            <person name="Salamov A."/>
            <person name="Schmidt O."/>
            <person name="Schmutz J."/>
            <person name="Skrede I."/>
            <person name="Stenlid J."/>
            <person name="Wiebenga A."/>
            <person name="Xie X."/>
            <person name="Kues U."/>
            <person name="Hibbett D.S."/>
            <person name="Hoffmeister D."/>
            <person name="Hogberg N."/>
            <person name="Martin F."/>
            <person name="Grigoriev I.V."/>
            <person name="Watkinson S.C."/>
        </authorList>
    </citation>
    <scope>NUCLEOTIDE SEQUENCE</scope>
    <source>
        <strain evidence="2">S7.9</strain>
    </source>
</reference>
<dbReference type="RefSeq" id="XP_007313924.1">
    <property type="nucleotide sequence ID" value="XM_007313862.1"/>
</dbReference>
<dbReference type="InterPro" id="IPR027417">
    <property type="entry name" value="P-loop_NTPase"/>
</dbReference>
<dbReference type="EMBL" id="GL945429">
    <property type="protein sequence ID" value="EGO29682.1"/>
    <property type="molecule type" value="Genomic_DNA"/>
</dbReference>